<dbReference type="EC" id="3.5.2.6" evidence="6"/>
<dbReference type="SUPFAM" id="SSF56281">
    <property type="entry name" value="Metallo-hydrolase/oxidoreductase"/>
    <property type="match status" value="1"/>
</dbReference>
<dbReference type="InterPro" id="IPR036866">
    <property type="entry name" value="RibonucZ/Hydroxyglut_hydro"/>
</dbReference>
<dbReference type="AlphaFoldDB" id="A0A7L4ZNW0"/>
<comment type="similarity">
    <text evidence="4">Belongs to the metallo-beta-lactamase superfamily. Class-B beta-lactamase family.</text>
</comment>
<keyword evidence="9" id="KW-0574">Periplasm</keyword>
<dbReference type="RefSeq" id="WP_160130744.1">
    <property type="nucleotide sequence ID" value="NZ_CP019288.1"/>
</dbReference>
<dbReference type="InterPro" id="IPR001279">
    <property type="entry name" value="Metallo-B-lactamas"/>
</dbReference>
<evidence type="ECO:0000256" key="8">
    <source>
        <dbReference type="ARBA" id="ARBA00022729"/>
    </source>
</evidence>
<dbReference type="KEGG" id="kan:IMCC3317_35680"/>
<evidence type="ECO:0000256" key="1">
    <source>
        <dbReference type="ARBA" id="ARBA00001526"/>
    </source>
</evidence>
<evidence type="ECO:0000259" key="14">
    <source>
        <dbReference type="SMART" id="SM00849"/>
    </source>
</evidence>
<keyword evidence="7" id="KW-0479">Metal-binding</keyword>
<dbReference type="PANTHER" id="PTHR42951">
    <property type="entry name" value="METALLO-BETA-LACTAMASE DOMAIN-CONTAINING"/>
    <property type="match status" value="1"/>
</dbReference>
<evidence type="ECO:0000313" key="16">
    <source>
        <dbReference type="Proteomes" id="UP000464657"/>
    </source>
</evidence>
<comment type="catalytic activity">
    <reaction evidence="1">
        <text>a beta-lactam + H2O = a substituted beta-amino acid</text>
        <dbReference type="Rhea" id="RHEA:20401"/>
        <dbReference type="ChEBI" id="CHEBI:15377"/>
        <dbReference type="ChEBI" id="CHEBI:35627"/>
        <dbReference type="ChEBI" id="CHEBI:140347"/>
        <dbReference type="EC" id="3.5.2.6"/>
    </reaction>
</comment>
<gene>
    <name evidence="15" type="primary">cphA_2</name>
    <name evidence="15" type="ORF">IMCC3317_35680</name>
</gene>
<evidence type="ECO:0000256" key="12">
    <source>
        <dbReference type="ARBA" id="ARBA00023251"/>
    </source>
</evidence>
<comment type="cofactor">
    <cofactor evidence="2">
        <name>Zn(2+)</name>
        <dbReference type="ChEBI" id="CHEBI:29105"/>
    </cofactor>
</comment>
<feature type="chain" id="PRO_5029910091" description="beta-lactamase" evidence="13">
    <location>
        <begin position="22"/>
        <end position="300"/>
    </location>
</feature>
<dbReference type="InterPro" id="IPR050855">
    <property type="entry name" value="NDM-1-like"/>
</dbReference>
<keyword evidence="16" id="KW-1185">Reference proteome</keyword>
<dbReference type="GO" id="GO:0008270">
    <property type="term" value="F:zinc ion binding"/>
    <property type="evidence" value="ECO:0007669"/>
    <property type="project" value="InterPro"/>
</dbReference>
<dbReference type="Proteomes" id="UP000464657">
    <property type="component" value="Chromosome"/>
</dbReference>
<evidence type="ECO:0000256" key="10">
    <source>
        <dbReference type="ARBA" id="ARBA00022801"/>
    </source>
</evidence>
<dbReference type="OrthoDB" id="9769598at2"/>
<dbReference type="Pfam" id="PF00753">
    <property type="entry name" value="Lactamase_B"/>
    <property type="match status" value="1"/>
</dbReference>
<evidence type="ECO:0000313" key="15">
    <source>
        <dbReference type="EMBL" id="QHI38181.1"/>
    </source>
</evidence>
<dbReference type="GO" id="GO:0017001">
    <property type="term" value="P:antibiotic catabolic process"/>
    <property type="evidence" value="ECO:0007669"/>
    <property type="project" value="InterPro"/>
</dbReference>
<dbReference type="GO" id="GO:0042597">
    <property type="term" value="C:periplasmic space"/>
    <property type="evidence" value="ECO:0007669"/>
    <property type="project" value="UniProtKB-SubCell"/>
</dbReference>
<feature type="signal peptide" evidence="13">
    <location>
        <begin position="1"/>
        <end position="21"/>
    </location>
</feature>
<comment type="subcellular location">
    <subcellularLocation>
        <location evidence="3">Periplasm</location>
    </subcellularLocation>
</comment>
<evidence type="ECO:0000256" key="2">
    <source>
        <dbReference type="ARBA" id="ARBA00001947"/>
    </source>
</evidence>
<evidence type="ECO:0000256" key="6">
    <source>
        <dbReference type="ARBA" id="ARBA00012865"/>
    </source>
</evidence>
<keyword evidence="10 15" id="KW-0378">Hydrolase</keyword>
<evidence type="ECO:0000256" key="7">
    <source>
        <dbReference type="ARBA" id="ARBA00022723"/>
    </source>
</evidence>
<dbReference type="EMBL" id="CP019288">
    <property type="protein sequence ID" value="QHI38181.1"/>
    <property type="molecule type" value="Genomic_DNA"/>
</dbReference>
<organism evidence="15 16">
    <name type="scientific">Kordia antarctica</name>
    <dbReference type="NCBI Taxonomy" id="1218801"/>
    <lineage>
        <taxon>Bacteria</taxon>
        <taxon>Pseudomonadati</taxon>
        <taxon>Bacteroidota</taxon>
        <taxon>Flavobacteriia</taxon>
        <taxon>Flavobacteriales</taxon>
        <taxon>Flavobacteriaceae</taxon>
        <taxon>Kordia</taxon>
    </lineage>
</organism>
<feature type="domain" description="Metallo-beta-lactamase" evidence="14">
    <location>
        <begin position="44"/>
        <end position="227"/>
    </location>
</feature>
<evidence type="ECO:0000256" key="11">
    <source>
        <dbReference type="ARBA" id="ARBA00022833"/>
    </source>
</evidence>
<name>A0A7L4ZNW0_9FLAO</name>
<dbReference type="SMART" id="SM00849">
    <property type="entry name" value="Lactamase_B"/>
    <property type="match status" value="1"/>
</dbReference>
<evidence type="ECO:0000256" key="5">
    <source>
        <dbReference type="ARBA" id="ARBA00011245"/>
    </source>
</evidence>
<keyword evidence="8 13" id="KW-0732">Signal</keyword>
<keyword evidence="12" id="KW-0046">Antibiotic resistance</keyword>
<evidence type="ECO:0000256" key="13">
    <source>
        <dbReference type="SAM" id="SignalP"/>
    </source>
</evidence>
<evidence type="ECO:0000256" key="3">
    <source>
        <dbReference type="ARBA" id="ARBA00004418"/>
    </source>
</evidence>
<dbReference type="Gene3D" id="3.60.15.10">
    <property type="entry name" value="Ribonuclease Z/Hydroxyacylglutathione hydrolase-like"/>
    <property type="match status" value="1"/>
</dbReference>
<dbReference type="PANTHER" id="PTHR42951:SF4">
    <property type="entry name" value="ACYL-COENZYME A THIOESTERASE MBLAC2"/>
    <property type="match status" value="1"/>
</dbReference>
<proteinExistence type="inferred from homology"/>
<reference evidence="15 16" key="1">
    <citation type="journal article" date="2013" name="Int. J. Syst. Evol. Microbiol.">
        <title>Kordia antarctica sp. nov., isolated from Antarctic seawater.</title>
        <authorList>
            <person name="Baek K."/>
            <person name="Choi A."/>
            <person name="Kang I."/>
            <person name="Lee K."/>
            <person name="Cho J.C."/>
        </authorList>
    </citation>
    <scope>NUCLEOTIDE SEQUENCE [LARGE SCALE GENOMIC DNA]</scope>
    <source>
        <strain evidence="15 16">IMCC3317</strain>
    </source>
</reference>
<keyword evidence="11" id="KW-0862">Zinc</keyword>
<dbReference type="PROSITE" id="PS00743">
    <property type="entry name" value="BETA_LACTAMASE_B_1"/>
    <property type="match status" value="1"/>
</dbReference>
<comment type="subunit">
    <text evidence="5">Monomer.</text>
</comment>
<sequence>MKFLKITLTLTFLMFISVGFAQKKEVEIKVNKVTDNVYMLIGQGGNIAISVGEDGVFMIDDQFAHLTPKILKAIETVTDKPIKFLINTHWHGDHTGGNENIHKEGAVIVAHENVRKRMSVEQFNKDRNKTTPASPKGALPVVTFSKDVSFHFNDEEIFIFHVHEAHTDGDAMVYFTKSNVLHMGDTYFQGKYPFIDLNSGGSTQGYIAAIKKALLLINEDTKVIPGHRNLSTKAELQEYLGMLESIEKKISAEIKAGKTEEEVTKNTTLTKKYDDLGYGDWFISGEVLRKTFYRSLQKPE</sequence>
<dbReference type="CDD" id="cd16282">
    <property type="entry name" value="metallo-hydrolase-like_MBL-fold"/>
    <property type="match status" value="1"/>
</dbReference>
<evidence type="ECO:0000256" key="9">
    <source>
        <dbReference type="ARBA" id="ARBA00022764"/>
    </source>
</evidence>
<dbReference type="InterPro" id="IPR001018">
    <property type="entry name" value="Beta-lactamase_class-B_CS"/>
</dbReference>
<accession>A0A7L4ZNW0</accession>
<protein>
    <recommendedName>
        <fullName evidence="6">beta-lactamase</fullName>
        <ecNumber evidence="6">3.5.2.6</ecNumber>
    </recommendedName>
</protein>
<dbReference type="GO" id="GO:0046677">
    <property type="term" value="P:response to antibiotic"/>
    <property type="evidence" value="ECO:0007669"/>
    <property type="project" value="UniProtKB-KW"/>
</dbReference>
<evidence type="ECO:0000256" key="4">
    <source>
        <dbReference type="ARBA" id="ARBA00005250"/>
    </source>
</evidence>
<dbReference type="GO" id="GO:0008800">
    <property type="term" value="F:beta-lactamase activity"/>
    <property type="evidence" value="ECO:0007669"/>
    <property type="project" value="UniProtKB-EC"/>
</dbReference>